<reference evidence="4 5" key="1">
    <citation type="journal article" date="2015" name="Genome Biol. Evol.">
        <title>Phylogenomic analyses indicate that early fungi evolved digesting cell walls of algal ancestors of land plants.</title>
        <authorList>
            <person name="Chang Y."/>
            <person name="Wang S."/>
            <person name="Sekimoto S."/>
            <person name="Aerts A.L."/>
            <person name="Choi C."/>
            <person name="Clum A."/>
            <person name="LaButti K.M."/>
            <person name="Lindquist E.A."/>
            <person name="Yee Ngan C."/>
            <person name="Ohm R.A."/>
            <person name="Salamov A.A."/>
            <person name="Grigoriev I.V."/>
            <person name="Spatafora J.W."/>
            <person name="Berbee M.L."/>
        </authorList>
    </citation>
    <scope>NUCLEOTIDE SEQUENCE [LARGE SCALE GENOMIC DNA]</scope>
    <source>
        <strain evidence="4 5">NRRL 28638</strain>
    </source>
</reference>
<dbReference type="GO" id="GO:0016593">
    <property type="term" value="C:Cdc73/Paf1 complex"/>
    <property type="evidence" value="ECO:0007669"/>
    <property type="project" value="TreeGrafter"/>
</dbReference>
<evidence type="ECO:0000313" key="5">
    <source>
        <dbReference type="Proteomes" id="UP000070444"/>
    </source>
</evidence>
<dbReference type="Proteomes" id="UP000070444">
    <property type="component" value="Unassembled WGS sequence"/>
</dbReference>
<dbReference type="PROSITE" id="PS00678">
    <property type="entry name" value="WD_REPEATS_1"/>
    <property type="match status" value="2"/>
</dbReference>
<dbReference type="PANTHER" id="PTHR44090:SF1">
    <property type="entry name" value="SUPERKILLER COMPLEX PROTEIN 8"/>
    <property type="match status" value="1"/>
</dbReference>
<gene>
    <name evidence="4" type="ORF">CONCODRAFT_77379</name>
</gene>
<accession>A0A137PEN6</accession>
<dbReference type="AlphaFoldDB" id="A0A137PEN6"/>
<keyword evidence="2" id="KW-0677">Repeat</keyword>
<feature type="repeat" description="WD" evidence="3">
    <location>
        <begin position="175"/>
        <end position="216"/>
    </location>
</feature>
<dbReference type="EMBL" id="KQ964437">
    <property type="protein sequence ID" value="KXN73432.1"/>
    <property type="molecule type" value="Genomic_DNA"/>
</dbReference>
<proteinExistence type="predicted"/>
<protein>
    <submittedName>
        <fullName evidence="4">WD40 repeat-like protein</fullName>
    </submittedName>
</protein>
<feature type="repeat" description="WD" evidence="3">
    <location>
        <begin position="13"/>
        <end position="46"/>
    </location>
</feature>
<name>A0A137PEN6_CONC2</name>
<keyword evidence="5" id="KW-1185">Reference proteome</keyword>
<dbReference type="InterPro" id="IPR001680">
    <property type="entry name" value="WD40_rpt"/>
</dbReference>
<feature type="repeat" description="WD" evidence="3">
    <location>
        <begin position="217"/>
        <end position="258"/>
    </location>
</feature>
<dbReference type="OrthoDB" id="538223at2759"/>
<dbReference type="PANTHER" id="PTHR44090">
    <property type="entry name" value="WD REPEAT-CONTAINING PROTEIN 61"/>
    <property type="match status" value="1"/>
</dbReference>
<keyword evidence="1 3" id="KW-0853">WD repeat</keyword>
<dbReference type="OMA" id="LDSSMCL"/>
<dbReference type="PROSITE" id="PS50294">
    <property type="entry name" value="WD_REPEATS_REGION"/>
    <property type="match status" value="2"/>
</dbReference>
<dbReference type="InterPro" id="IPR036322">
    <property type="entry name" value="WD40_repeat_dom_sf"/>
</dbReference>
<dbReference type="STRING" id="796925.A0A137PEN6"/>
<evidence type="ECO:0000256" key="1">
    <source>
        <dbReference type="ARBA" id="ARBA00022574"/>
    </source>
</evidence>
<dbReference type="CDD" id="cd00200">
    <property type="entry name" value="WD40"/>
    <property type="match status" value="1"/>
</dbReference>
<dbReference type="InterPro" id="IPR019775">
    <property type="entry name" value="WD40_repeat_CS"/>
</dbReference>
<dbReference type="SMART" id="SM00320">
    <property type="entry name" value="WD40"/>
    <property type="match status" value="6"/>
</dbReference>
<dbReference type="PRINTS" id="PR00320">
    <property type="entry name" value="GPROTEINBRPT"/>
</dbReference>
<dbReference type="InterPro" id="IPR015943">
    <property type="entry name" value="WD40/YVTN_repeat-like_dom_sf"/>
</dbReference>
<sequence length="294" mass="32612">MTEIRLSCKDIIEGAHSDAIWSLKIVNKTLITGSVDQTIKTWDLETNLSQNFPEVHQLGVVSLDANESVACSLSLDGLLAKFDLQTRELLISKSIESGWKCRLNPSGTVIAVGCQNGQILMLNAETLDQLFNVSTFGGCIMSLTFSKSGIYFAVGTYSGEVYVFESESGRLFRKFQSHSMPVRSVAFTDDDLMLYSGSDDSRINLFNVSHGHLTATFTGHTSWVTSVVPHPYEPLLASSSTDGTVRIWDLNTKNCQDIFDHQKDPVWDLSWCTELNYLCSVTEQGGLRVFQLLN</sequence>
<dbReference type="SUPFAM" id="SSF50978">
    <property type="entry name" value="WD40 repeat-like"/>
    <property type="match status" value="1"/>
</dbReference>
<dbReference type="PROSITE" id="PS50082">
    <property type="entry name" value="WD_REPEATS_2"/>
    <property type="match status" value="3"/>
</dbReference>
<dbReference type="InterPro" id="IPR051510">
    <property type="entry name" value="SKI8"/>
</dbReference>
<evidence type="ECO:0000256" key="2">
    <source>
        <dbReference type="ARBA" id="ARBA00022737"/>
    </source>
</evidence>
<dbReference type="Gene3D" id="2.130.10.10">
    <property type="entry name" value="YVTN repeat-like/Quinoprotein amine dehydrogenase"/>
    <property type="match status" value="1"/>
</dbReference>
<evidence type="ECO:0000256" key="3">
    <source>
        <dbReference type="PROSITE-ProRule" id="PRU00221"/>
    </source>
</evidence>
<organism evidence="4 5">
    <name type="scientific">Conidiobolus coronatus (strain ATCC 28846 / CBS 209.66 / NRRL 28638)</name>
    <name type="common">Delacroixia coronata</name>
    <dbReference type="NCBI Taxonomy" id="796925"/>
    <lineage>
        <taxon>Eukaryota</taxon>
        <taxon>Fungi</taxon>
        <taxon>Fungi incertae sedis</taxon>
        <taxon>Zoopagomycota</taxon>
        <taxon>Entomophthoromycotina</taxon>
        <taxon>Entomophthoromycetes</taxon>
        <taxon>Entomophthorales</taxon>
        <taxon>Ancylistaceae</taxon>
        <taxon>Conidiobolus</taxon>
    </lineage>
</organism>
<dbReference type="InterPro" id="IPR020472">
    <property type="entry name" value="WD40_PAC1"/>
</dbReference>
<dbReference type="Pfam" id="PF00400">
    <property type="entry name" value="WD40"/>
    <property type="match status" value="3"/>
</dbReference>
<evidence type="ECO:0000313" key="4">
    <source>
        <dbReference type="EMBL" id="KXN73432.1"/>
    </source>
</evidence>